<dbReference type="Proteomes" id="UP001595912">
    <property type="component" value="Unassembled WGS sequence"/>
</dbReference>
<protein>
    <recommendedName>
        <fullName evidence="3">Phage protein D</fullName>
    </recommendedName>
</protein>
<name>A0ABV9VY93_9ACTN</name>
<dbReference type="RefSeq" id="WP_380116087.1">
    <property type="nucleotide sequence ID" value="NZ_JBHSIU010000018.1"/>
</dbReference>
<proteinExistence type="predicted"/>
<organism evidence="1 2">
    <name type="scientific">Dactylosporangium cerinum</name>
    <dbReference type="NCBI Taxonomy" id="1434730"/>
    <lineage>
        <taxon>Bacteria</taxon>
        <taxon>Bacillati</taxon>
        <taxon>Actinomycetota</taxon>
        <taxon>Actinomycetes</taxon>
        <taxon>Micromonosporales</taxon>
        <taxon>Micromonosporaceae</taxon>
        <taxon>Dactylosporangium</taxon>
    </lineage>
</organism>
<dbReference type="EMBL" id="JBHSIU010000018">
    <property type="protein sequence ID" value="MFC4999611.1"/>
    <property type="molecule type" value="Genomic_DNA"/>
</dbReference>
<dbReference type="SUPFAM" id="SSF69279">
    <property type="entry name" value="Phage tail proteins"/>
    <property type="match status" value="1"/>
</dbReference>
<evidence type="ECO:0000313" key="2">
    <source>
        <dbReference type="Proteomes" id="UP001595912"/>
    </source>
</evidence>
<keyword evidence="2" id="KW-1185">Reference proteome</keyword>
<gene>
    <name evidence="1" type="ORF">ACFPIJ_17440</name>
</gene>
<sequence length="362" mass="37955">MANTTLLLEIDGTEIGADDLANLDEILVEEATWEADAVTLSAKLEPTDDGEWVSLLDPLVVPRTPLVVQVTRGDTVYRFDGYSTEATWEIDAEGSSKLTVKAIDRSLDLDAEEKVVGWPGSSDSAIASAIFAAYGMSAEVTDTPEGPDPDVHVAFQRGTDWAFLRALAGKWGYVTYLDAAEQGVTGYFGPLDPTADPQAELALGFGGDAFKVSVEGLLTAGHRVIATRVPPLSDTPATGDSAGDADAQGATSLGGAVTVLLAPSDVEGEVDPQEAADGMARRSAYGITLTAEVDTDRLGVLFRARRPVLAKGLGSTLSGQYLVEKVRHQVTLGSHRQKLTLRRNALGVTGAEPFGALGGGLL</sequence>
<reference evidence="2" key="1">
    <citation type="journal article" date="2019" name="Int. J. Syst. Evol. Microbiol.">
        <title>The Global Catalogue of Microorganisms (GCM) 10K type strain sequencing project: providing services to taxonomists for standard genome sequencing and annotation.</title>
        <authorList>
            <consortium name="The Broad Institute Genomics Platform"/>
            <consortium name="The Broad Institute Genome Sequencing Center for Infectious Disease"/>
            <person name="Wu L."/>
            <person name="Ma J."/>
        </authorList>
    </citation>
    <scope>NUCLEOTIDE SEQUENCE [LARGE SCALE GENOMIC DNA]</scope>
    <source>
        <strain evidence="2">CGMCC 4.7152</strain>
    </source>
</reference>
<comment type="caution">
    <text evidence="1">The sequence shown here is derived from an EMBL/GenBank/DDBJ whole genome shotgun (WGS) entry which is preliminary data.</text>
</comment>
<accession>A0ABV9VY93</accession>
<evidence type="ECO:0000313" key="1">
    <source>
        <dbReference type="EMBL" id="MFC4999611.1"/>
    </source>
</evidence>
<evidence type="ECO:0008006" key="3">
    <source>
        <dbReference type="Google" id="ProtNLM"/>
    </source>
</evidence>